<feature type="region of interest" description="Disordered" evidence="8">
    <location>
        <begin position="1"/>
        <end position="41"/>
    </location>
</feature>
<evidence type="ECO:0000256" key="2">
    <source>
        <dbReference type="ARBA" id="ARBA00006622"/>
    </source>
</evidence>
<dbReference type="EC" id="1.13.11.20" evidence="3"/>
<evidence type="ECO:0000256" key="7">
    <source>
        <dbReference type="ARBA" id="ARBA00024284"/>
    </source>
</evidence>
<comment type="cofactor">
    <cofactor evidence="1">
        <name>Fe(2+)</name>
        <dbReference type="ChEBI" id="CHEBI:29033"/>
    </cofactor>
</comment>
<evidence type="ECO:0000256" key="3">
    <source>
        <dbReference type="ARBA" id="ARBA00013133"/>
    </source>
</evidence>
<keyword evidence="6" id="KW-0408">Iron</keyword>
<dbReference type="CDD" id="cd20289">
    <property type="entry name" value="cupin_ADO"/>
    <property type="match status" value="1"/>
</dbReference>
<name>A0A7C9AUA2_OPUST</name>
<keyword evidence="5" id="KW-0560">Oxidoreductase</keyword>
<proteinExistence type="inferred from homology"/>
<evidence type="ECO:0000256" key="1">
    <source>
        <dbReference type="ARBA" id="ARBA00001954"/>
    </source>
</evidence>
<keyword evidence="4" id="KW-0479">Metal-binding</keyword>
<comment type="similarity">
    <text evidence="2">Belongs to the cysteine dioxygenase family.</text>
</comment>
<organism evidence="9">
    <name type="scientific">Opuntia streptacantha</name>
    <name type="common">Prickly pear cactus</name>
    <name type="synonym">Opuntia cardona</name>
    <dbReference type="NCBI Taxonomy" id="393608"/>
    <lineage>
        <taxon>Eukaryota</taxon>
        <taxon>Viridiplantae</taxon>
        <taxon>Streptophyta</taxon>
        <taxon>Embryophyta</taxon>
        <taxon>Tracheophyta</taxon>
        <taxon>Spermatophyta</taxon>
        <taxon>Magnoliopsida</taxon>
        <taxon>eudicotyledons</taxon>
        <taxon>Gunneridae</taxon>
        <taxon>Pentapetalae</taxon>
        <taxon>Caryophyllales</taxon>
        <taxon>Cactineae</taxon>
        <taxon>Cactaceae</taxon>
        <taxon>Opuntioideae</taxon>
        <taxon>Opuntia</taxon>
    </lineage>
</organism>
<reference evidence="9" key="2">
    <citation type="submission" date="2020-07" db="EMBL/GenBank/DDBJ databases">
        <authorList>
            <person name="Vera ALvarez R."/>
            <person name="Arias-Moreno D.M."/>
            <person name="Jimenez-Jacinto V."/>
            <person name="Jimenez-Bremont J.F."/>
            <person name="Swaminathan K."/>
            <person name="Moose S.P."/>
            <person name="Guerrero-Gonzalez M.L."/>
            <person name="Marino-Ramirez L."/>
            <person name="Landsman D."/>
            <person name="Rodriguez-Kessler M."/>
            <person name="Delgado-Sanchez P."/>
        </authorList>
    </citation>
    <scope>NUCLEOTIDE SEQUENCE</scope>
    <source>
        <tissue evidence="9">Cladode</tissue>
    </source>
</reference>
<evidence type="ECO:0000256" key="5">
    <source>
        <dbReference type="ARBA" id="ARBA00023002"/>
    </source>
</evidence>
<dbReference type="PANTHER" id="PTHR22966">
    <property type="entry name" value="2-AMINOETHANETHIOL DIOXYGENASE"/>
    <property type="match status" value="1"/>
</dbReference>
<dbReference type="GO" id="GO:0070483">
    <property type="term" value="P:detection of hypoxia"/>
    <property type="evidence" value="ECO:0007669"/>
    <property type="project" value="UniProtKB-ARBA"/>
</dbReference>
<dbReference type="SUPFAM" id="SSF51182">
    <property type="entry name" value="RmlC-like cupins"/>
    <property type="match status" value="1"/>
</dbReference>
<evidence type="ECO:0000313" key="9">
    <source>
        <dbReference type="EMBL" id="MBA4675090.1"/>
    </source>
</evidence>
<evidence type="ECO:0000256" key="6">
    <source>
        <dbReference type="ARBA" id="ARBA00023004"/>
    </source>
</evidence>
<comment type="catalytic activity">
    <reaction evidence="7">
        <text>L-cysteine + O2 = 3-sulfino-L-alanine + H(+)</text>
        <dbReference type="Rhea" id="RHEA:20441"/>
        <dbReference type="ChEBI" id="CHEBI:15378"/>
        <dbReference type="ChEBI" id="CHEBI:15379"/>
        <dbReference type="ChEBI" id="CHEBI:35235"/>
        <dbReference type="ChEBI" id="CHEBI:61085"/>
        <dbReference type="EC" id="1.13.11.20"/>
    </reaction>
    <physiologicalReaction direction="left-to-right" evidence="7">
        <dbReference type="Rhea" id="RHEA:20442"/>
    </physiologicalReaction>
</comment>
<dbReference type="InterPro" id="IPR014710">
    <property type="entry name" value="RmlC-like_jellyroll"/>
</dbReference>
<dbReference type="PANTHER" id="PTHR22966:SF1">
    <property type="entry name" value="PLANT CYSTEINE OXIDASE 1"/>
    <property type="match status" value="1"/>
</dbReference>
<dbReference type="GO" id="GO:0017172">
    <property type="term" value="F:cysteine dioxygenase activity"/>
    <property type="evidence" value="ECO:0007669"/>
    <property type="project" value="UniProtKB-EC"/>
</dbReference>
<dbReference type="InterPro" id="IPR012864">
    <property type="entry name" value="PCO/ADO"/>
</dbReference>
<dbReference type="Pfam" id="PF07847">
    <property type="entry name" value="PCO_ADO"/>
    <property type="match status" value="1"/>
</dbReference>
<dbReference type="AlphaFoldDB" id="A0A7C9AUA2"/>
<dbReference type="GO" id="GO:0046872">
    <property type="term" value="F:metal ion binding"/>
    <property type="evidence" value="ECO:0007669"/>
    <property type="project" value="UniProtKB-KW"/>
</dbReference>
<dbReference type="Gene3D" id="2.60.120.10">
    <property type="entry name" value="Jelly Rolls"/>
    <property type="match status" value="1"/>
</dbReference>
<accession>A0A7C9AUA2</accession>
<dbReference type="InterPro" id="IPR011051">
    <property type="entry name" value="RmlC_Cupin_sf"/>
</dbReference>
<evidence type="ECO:0000256" key="4">
    <source>
        <dbReference type="ARBA" id="ARBA00022723"/>
    </source>
</evidence>
<evidence type="ECO:0000256" key="8">
    <source>
        <dbReference type="SAM" id="MobiDB-lite"/>
    </source>
</evidence>
<feature type="compositionally biased region" description="Basic residues" evidence="8">
    <location>
        <begin position="30"/>
        <end position="39"/>
    </location>
</feature>
<sequence length="288" mass="31556">MGIEPSIAAGRKGKEFTSLPRETTTNNSKSAKKSRRKQRQQMPLQNLFEACREIFANGGTGFIPPPDDVERLRSILDRLSPADVGLSPDMPYFRATTTTELPIITYLHLYECPNFSMGIFCLPPSGVLPLHNHPGMTVFSKLLFGTMHIKSYDWADEVLATVSPDTAAAPNATHAGGTPARLAKLKMNADLVAPCNTSILYPASGGNMHCFTAITACAVLDVLGPPYSDPDGRHCTYYLEHPFDRFSADGTSVAESERDSFAWLQEREKPRDLIVLGAPYRGPRIVPS</sequence>
<protein>
    <recommendedName>
        <fullName evidence="3">cysteine dioxygenase</fullName>
        <ecNumber evidence="3">1.13.11.20</ecNumber>
    </recommendedName>
</protein>
<reference evidence="9" key="1">
    <citation type="journal article" date="2013" name="J. Plant Res.">
        <title>Effect of fungi and light on seed germination of three Opuntia species from semiarid lands of central Mexico.</title>
        <authorList>
            <person name="Delgado-Sanchez P."/>
            <person name="Jimenez-Bremont J.F."/>
            <person name="Guerrero-Gonzalez Mde L."/>
            <person name="Flores J."/>
        </authorList>
    </citation>
    <scope>NUCLEOTIDE SEQUENCE</scope>
    <source>
        <tissue evidence="9">Cladode</tissue>
    </source>
</reference>
<dbReference type="EMBL" id="GISG01265870">
    <property type="protein sequence ID" value="MBA4675090.1"/>
    <property type="molecule type" value="Transcribed_RNA"/>
</dbReference>